<evidence type="ECO:0000256" key="1">
    <source>
        <dbReference type="SAM" id="MobiDB-lite"/>
    </source>
</evidence>
<dbReference type="EMBL" id="KE148155">
    <property type="protein sequence ID" value="EPE05651.1"/>
    <property type="molecule type" value="Genomic_DNA"/>
</dbReference>
<gene>
    <name evidence="2" type="ORF">F503_08182</name>
</gene>
<sequence length="310" mass="33917">MSTTQPLPNHLVVVCGHGIWRGGPAKGFDESEWLIESYKAGETPTFIEHIKAGIQVLADDERAVLAFSGGPTRKLTPVSEGRSYANLAAANDYFGLLPPVTKEDDAAITASLHPLSPIPLRPRIIVEEKSLDSYYNILFSLVAFWRHVNQLKASLPSGSSDSTSSWPTRLTIVSHGFKQSRLVDGHCGPDAIAFLPLDKRVTFIGINPPNLPVEFGGAAESLESAASDNKKEAMQDATHIADDWAKDPHGVGTLLAGKRRGRNLWNSDQKLFVDDEERKLSGLKTRFIGPKSDMEALEDDSPRPWNDIVL</sequence>
<accession>S3C1Q2</accession>
<dbReference type="AlphaFoldDB" id="S3C1Q2"/>
<dbReference type="InterPro" id="IPR055323">
    <property type="entry name" value="C57A10.07/YOR238W"/>
</dbReference>
<dbReference type="VEuPathDB" id="FungiDB:F503_08182"/>
<dbReference type="PANTHER" id="PTHR28110:SF1">
    <property type="entry name" value="TRANSMEMBRANE PROTEIN"/>
    <property type="match status" value="1"/>
</dbReference>
<dbReference type="HOGENOM" id="CLU_048479_1_1_1"/>
<feature type="region of interest" description="Disordered" evidence="1">
    <location>
        <begin position="291"/>
        <end position="310"/>
    </location>
</feature>
<name>S3C1Q2_OPHP1</name>
<dbReference type="Proteomes" id="UP000016923">
    <property type="component" value="Unassembled WGS sequence"/>
</dbReference>
<keyword evidence="3" id="KW-1185">Reference proteome</keyword>
<evidence type="ECO:0000313" key="2">
    <source>
        <dbReference type="EMBL" id="EPE05651.1"/>
    </source>
</evidence>
<dbReference type="OMA" id="VCCHAIF"/>
<protein>
    <submittedName>
        <fullName evidence="2">Uncharacterized protein</fullName>
    </submittedName>
</protein>
<reference evidence="2 3" key="1">
    <citation type="journal article" date="2013" name="BMC Genomics">
        <title>The genome and transcriptome of the pine saprophyte Ophiostoma piceae, and a comparison with the bark beetle-associated pine pathogen Grosmannia clavigera.</title>
        <authorList>
            <person name="Haridas S."/>
            <person name="Wang Y."/>
            <person name="Lim L."/>
            <person name="Massoumi Alamouti S."/>
            <person name="Jackman S."/>
            <person name="Docking R."/>
            <person name="Robertson G."/>
            <person name="Birol I."/>
            <person name="Bohlmann J."/>
            <person name="Breuil C."/>
        </authorList>
    </citation>
    <scope>NUCLEOTIDE SEQUENCE [LARGE SCALE GENOMIC DNA]</scope>
    <source>
        <strain evidence="2 3">UAMH 11346</strain>
    </source>
</reference>
<dbReference type="GO" id="GO:0005737">
    <property type="term" value="C:cytoplasm"/>
    <property type="evidence" value="ECO:0007669"/>
    <property type="project" value="TreeGrafter"/>
</dbReference>
<dbReference type="eggNOG" id="KOG4533">
    <property type="taxonomic scope" value="Eukaryota"/>
</dbReference>
<evidence type="ECO:0000313" key="3">
    <source>
        <dbReference type="Proteomes" id="UP000016923"/>
    </source>
</evidence>
<dbReference type="PANTHER" id="PTHR28110">
    <property type="entry name" value="TRANSMEMBRANE PROTEIN"/>
    <property type="match status" value="1"/>
</dbReference>
<dbReference type="OrthoDB" id="4347at2759"/>
<proteinExistence type="predicted"/>
<organism evidence="2 3">
    <name type="scientific">Ophiostoma piceae (strain UAMH 11346)</name>
    <name type="common">Sap stain fungus</name>
    <dbReference type="NCBI Taxonomy" id="1262450"/>
    <lineage>
        <taxon>Eukaryota</taxon>
        <taxon>Fungi</taxon>
        <taxon>Dikarya</taxon>
        <taxon>Ascomycota</taxon>
        <taxon>Pezizomycotina</taxon>
        <taxon>Sordariomycetes</taxon>
        <taxon>Sordariomycetidae</taxon>
        <taxon>Ophiostomatales</taxon>
        <taxon>Ophiostomataceae</taxon>
        <taxon>Ophiostoma</taxon>
    </lineage>
</organism>